<dbReference type="AlphaFoldDB" id="X1RZ87"/>
<evidence type="ECO:0000256" key="1">
    <source>
        <dbReference type="SAM" id="MobiDB-lite"/>
    </source>
</evidence>
<accession>X1RZ87</accession>
<comment type="caution">
    <text evidence="2">The sequence shown here is derived from an EMBL/GenBank/DDBJ whole genome shotgun (WGS) entry which is preliminary data.</text>
</comment>
<evidence type="ECO:0000313" key="2">
    <source>
        <dbReference type="EMBL" id="GAI60844.1"/>
    </source>
</evidence>
<dbReference type="EMBL" id="BARW01000196">
    <property type="protein sequence ID" value="GAI60844.1"/>
    <property type="molecule type" value="Genomic_DNA"/>
</dbReference>
<sequence>ADYTHTGAQAANTPAKPSPRDVLGELEKDEVAEVVFAEVVQSPVDGGAEELLKKIIPVLDGEKYGSYVSLCGTLSSVMAPPKRSIWAGKLFSFGAPHSNNPLFSTTLKYSEHITFECLAGAGGITGDYRIRLWGYVYKEDELPTVFGTMVFPAYVTERARARTLTLDKTFTLPDGREMHGIPVNSKTWKTLPGGKDQAIPKINPFVRYAFNKKVTDGKSGDYQFRYDIGNVDESDENLYFDFDALDALLVSSVGIRADALGHLAETGLLIAGDYHPKGLIPTTYADNPLHFGLVYPFIHSGLPKIPFFYSIPLLDKPYLIWGEKGMVIVRDDGTEVAADDLILALTGIRIEMKG</sequence>
<protein>
    <submittedName>
        <fullName evidence="2">Uncharacterized protein</fullName>
    </submittedName>
</protein>
<feature type="region of interest" description="Disordered" evidence="1">
    <location>
        <begin position="1"/>
        <end position="21"/>
    </location>
</feature>
<reference evidence="2" key="1">
    <citation type="journal article" date="2014" name="Front. Microbiol.">
        <title>High frequency of phylogenetically diverse reductive dehalogenase-homologous genes in deep subseafloor sedimentary metagenomes.</title>
        <authorList>
            <person name="Kawai M."/>
            <person name="Futagami T."/>
            <person name="Toyoda A."/>
            <person name="Takaki Y."/>
            <person name="Nishi S."/>
            <person name="Hori S."/>
            <person name="Arai W."/>
            <person name="Tsubouchi T."/>
            <person name="Morono Y."/>
            <person name="Uchiyama I."/>
            <person name="Ito T."/>
            <person name="Fujiyama A."/>
            <person name="Inagaki F."/>
            <person name="Takami H."/>
        </authorList>
    </citation>
    <scope>NUCLEOTIDE SEQUENCE</scope>
    <source>
        <strain evidence="2">Expedition CK06-06</strain>
    </source>
</reference>
<feature type="compositionally biased region" description="Polar residues" evidence="1">
    <location>
        <begin position="1"/>
        <end position="12"/>
    </location>
</feature>
<name>X1RZ87_9ZZZZ</name>
<feature type="non-terminal residue" evidence="2">
    <location>
        <position position="1"/>
    </location>
</feature>
<organism evidence="2">
    <name type="scientific">marine sediment metagenome</name>
    <dbReference type="NCBI Taxonomy" id="412755"/>
    <lineage>
        <taxon>unclassified sequences</taxon>
        <taxon>metagenomes</taxon>
        <taxon>ecological metagenomes</taxon>
    </lineage>
</organism>
<gene>
    <name evidence="2" type="ORF">S12H4_01097</name>
</gene>
<proteinExistence type="predicted"/>